<dbReference type="Proteomes" id="UP000034166">
    <property type="component" value="Unassembled WGS sequence"/>
</dbReference>
<comment type="similarity">
    <text evidence="1">Belongs to the phycobiliprotein family.</text>
</comment>
<dbReference type="OrthoDB" id="2376384at2"/>
<evidence type="ECO:0000256" key="3">
    <source>
        <dbReference type="ARBA" id="ARBA00023307"/>
    </source>
</evidence>
<dbReference type="Gene3D" id="1.10.490.20">
    <property type="entry name" value="Phycocyanins"/>
    <property type="match status" value="1"/>
</dbReference>
<dbReference type="InterPro" id="IPR038719">
    <property type="entry name" value="Phycobilisome_asu/bsu_sf"/>
</dbReference>
<protein>
    <submittedName>
        <fullName evidence="4">Uncharacterized protein</fullName>
    </submittedName>
</protein>
<keyword evidence="2" id="KW-0157">Chromophore</keyword>
<evidence type="ECO:0000256" key="2">
    <source>
        <dbReference type="ARBA" id="ARBA00022991"/>
    </source>
</evidence>
<dbReference type="InterPro" id="IPR009050">
    <property type="entry name" value="Globin-like_sf"/>
</dbReference>
<comment type="caution">
    <text evidence="4">The sequence shown here is derived from an EMBL/GenBank/DDBJ whole genome shotgun (WGS) entry which is preliminary data.</text>
</comment>
<reference evidence="4 5" key="1">
    <citation type="submission" date="2015-04" db="EMBL/GenBank/DDBJ databases">
        <title>Taxonomic description and genome sequence of Bacillus campisalis sp. nov., a novel member of the genus Bacillus isolated from solar saltern.</title>
        <authorList>
            <person name="Mathan Kumar R."/>
            <person name="Kaur G."/>
            <person name="Kumar A."/>
            <person name="Singh N.K."/>
            <person name="Kaur N."/>
            <person name="Kumar N."/>
            <person name="Mayilraj S."/>
        </authorList>
    </citation>
    <scope>NUCLEOTIDE SEQUENCE [LARGE SCALE GENOMIC DNA]</scope>
    <source>
        <strain evidence="4 5">SA2-6</strain>
    </source>
</reference>
<dbReference type="PATRIC" id="fig|1408103.3.peg.3490"/>
<organism evidence="4 5">
    <name type="scientific">Mesobacillus campisalis</name>
    <dbReference type="NCBI Taxonomy" id="1408103"/>
    <lineage>
        <taxon>Bacteria</taxon>
        <taxon>Bacillati</taxon>
        <taxon>Bacillota</taxon>
        <taxon>Bacilli</taxon>
        <taxon>Bacillales</taxon>
        <taxon>Bacillaceae</taxon>
        <taxon>Mesobacillus</taxon>
    </lineage>
</organism>
<dbReference type="SUPFAM" id="SSF46458">
    <property type="entry name" value="Globin-like"/>
    <property type="match status" value="1"/>
</dbReference>
<evidence type="ECO:0000313" key="4">
    <source>
        <dbReference type="EMBL" id="KKK37155.1"/>
    </source>
</evidence>
<evidence type="ECO:0000256" key="1">
    <source>
        <dbReference type="ARBA" id="ARBA00008182"/>
    </source>
</evidence>
<name>A0A0M2SX08_9BACI</name>
<accession>A0A0M2SX08</accession>
<gene>
    <name evidence="4" type="ORF">WQ57_15640</name>
</gene>
<keyword evidence="5" id="KW-1185">Reference proteome</keyword>
<dbReference type="RefSeq" id="WP_046524698.1">
    <property type="nucleotide sequence ID" value="NZ_LAYY01000017.1"/>
</dbReference>
<dbReference type="EMBL" id="LAYY01000017">
    <property type="protein sequence ID" value="KKK37155.1"/>
    <property type="molecule type" value="Genomic_DNA"/>
</dbReference>
<keyword evidence="3" id="KW-0089">Bile pigment</keyword>
<sequence>MTITRRNEIIDEVTQGIYQDFPVLLEKFGERGVEKCREDNGHHLKHLETALFLGNPQSFIDYAHWLDGILTSRGMATEHLVDNFCRLQNAFTKHERANAPKYNEILESAIHSLKKGNDS</sequence>
<evidence type="ECO:0000313" key="5">
    <source>
        <dbReference type="Proteomes" id="UP000034166"/>
    </source>
</evidence>
<dbReference type="AlphaFoldDB" id="A0A0M2SX08"/>
<proteinExistence type="inferred from homology"/>